<reference evidence="2" key="1">
    <citation type="journal article" date="2014" name="Int. J. Syst. Evol. Microbiol.">
        <title>Complete genome sequence of Corynebacterium casei LMG S-19264T (=DSM 44701T), isolated from a smear-ripened cheese.</title>
        <authorList>
            <consortium name="US DOE Joint Genome Institute (JGI-PGF)"/>
            <person name="Walter F."/>
            <person name="Albersmeier A."/>
            <person name="Kalinowski J."/>
            <person name="Ruckert C."/>
        </authorList>
    </citation>
    <scope>NUCLEOTIDE SEQUENCE</scope>
    <source>
        <strain evidence="2">CGMCC 4.7110</strain>
    </source>
</reference>
<feature type="compositionally biased region" description="Gly residues" evidence="1">
    <location>
        <begin position="51"/>
        <end position="62"/>
    </location>
</feature>
<protein>
    <submittedName>
        <fullName evidence="2">Uncharacterized protein</fullName>
    </submittedName>
</protein>
<sequence>MVVRLLRTARSGRGAVVAGQGASARPGKGSRGRAAARLLTPDAVEREGGRAVRGGGEPGGAWPGDVQEAGIGGGYGYGGIRTVAPEAV</sequence>
<feature type="region of interest" description="Disordered" evidence="1">
    <location>
        <begin position="45"/>
        <end position="67"/>
    </location>
</feature>
<gene>
    <name evidence="2" type="ORF">GCM10011578_099460</name>
</gene>
<name>A0A917XPT7_9ACTN</name>
<accession>A0A917XPT7</accession>
<evidence type="ECO:0000313" key="3">
    <source>
        <dbReference type="Proteomes" id="UP000653411"/>
    </source>
</evidence>
<dbReference type="Proteomes" id="UP000653411">
    <property type="component" value="Unassembled WGS sequence"/>
</dbReference>
<dbReference type="AlphaFoldDB" id="A0A917XPT7"/>
<reference evidence="2" key="2">
    <citation type="submission" date="2020-09" db="EMBL/GenBank/DDBJ databases">
        <authorList>
            <person name="Sun Q."/>
            <person name="Zhou Y."/>
        </authorList>
    </citation>
    <scope>NUCLEOTIDE SEQUENCE</scope>
    <source>
        <strain evidence="2">CGMCC 4.7110</strain>
    </source>
</reference>
<dbReference type="EMBL" id="BMML01000054">
    <property type="protein sequence ID" value="GGN46488.1"/>
    <property type="molecule type" value="Genomic_DNA"/>
</dbReference>
<evidence type="ECO:0000313" key="2">
    <source>
        <dbReference type="EMBL" id="GGN46488.1"/>
    </source>
</evidence>
<comment type="caution">
    <text evidence="2">The sequence shown here is derived from an EMBL/GenBank/DDBJ whole genome shotgun (WGS) entry which is preliminary data.</text>
</comment>
<evidence type="ECO:0000256" key="1">
    <source>
        <dbReference type="SAM" id="MobiDB-lite"/>
    </source>
</evidence>
<proteinExistence type="predicted"/>
<organism evidence="2 3">
    <name type="scientific">Streptomyces fuscichromogenes</name>
    <dbReference type="NCBI Taxonomy" id="1324013"/>
    <lineage>
        <taxon>Bacteria</taxon>
        <taxon>Bacillati</taxon>
        <taxon>Actinomycetota</taxon>
        <taxon>Actinomycetes</taxon>
        <taxon>Kitasatosporales</taxon>
        <taxon>Streptomycetaceae</taxon>
        <taxon>Streptomyces</taxon>
    </lineage>
</organism>
<keyword evidence="3" id="KW-1185">Reference proteome</keyword>